<protein>
    <submittedName>
        <fullName evidence="2">BRCT domain-containing protein</fullName>
    </submittedName>
</protein>
<comment type="caution">
    <text evidence="2">The sequence shown here is derived from an EMBL/GenBank/DDBJ whole genome shotgun (WGS) entry which is preliminary data.</text>
</comment>
<dbReference type="Proteomes" id="UP001278188">
    <property type="component" value="Unassembled WGS sequence"/>
</dbReference>
<dbReference type="PROSITE" id="PS50172">
    <property type="entry name" value="BRCT"/>
    <property type="match status" value="1"/>
</dbReference>
<proteinExistence type="predicted"/>
<dbReference type="CDD" id="cd17748">
    <property type="entry name" value="BRCT_DNA_ligase_like"/>
    <property type="match status" value="1"/>
</dbReference>
<keyword evidence="3" id="KW-1185">Reference proteome</keyword>
<dbReference type="EMBL" id="JASVDY010000004">
    <property type="protein sequence ID" value="MDV2469818.1"/>
    <property type="molecule type" value="Genomic_DNA"/>
</dbReference>
<organism evidence="2 3">
    <name type="scientific">Acinetobacter chinensis</name>
    <dbReference type="NCBI Taxonomy" id="2004650"/>
    <lineage>
        <taxon>Bacteria</taxon>
        <taxon>Pseudomonadati</taxon>
        <taxon>Pseudomonadota</taxon>
        <taxon>Gammaproteobacteria</taxon>
        <taxon>Moraxellales</taxon>
        <taxon>Moraxellaceae</taxon>
        <taxon>Acinetobacter</taxon>
    </lineage>
</organism>
<sequence length="292" mass="33219">MLEQKMIDGFMGNAISDKSINTFLGFLEGVTIDGKINEKEIDAIIQWHLSMPELGSSQFEMLFKVLSEITTKDGISNEEKGRFIEVLNLFKSTEFYKKHTADIQRLHGLLAGLVCDSDLVLDELLCLNTWLKAHDHLEEDILYQEIFSALRPLRTKKTLTVTEINSIFKLITRYVDPENHGQLKKCVDSNDNPDFYKGQLTLEDAVYCFTGASTRFKKSEWKALVENNGAKFVDDMTLSVDYLVICNKGNSAWAHVSYGRKFEQAKKWQNEGNNIKIITEDDFVALVGLIGQ</sequence>
<accession>A0ABU3WHD5</accession>
<evidence type="ECO:0000313" key="3">
    <source>
        <dbReference type="Proteomes" id="UP001278188"/>
    </source>
</evidence>
<gene>
    <name evidence="2" type="ORF">QR674_12590</name>
</gene>
<dbReference type="Pfam" id="PF00533">
    <property type="entry name" value="BRCT"/>
    <property type="match status" value="1"/>
</dbReference>
<reference evidence="2 3" key="1">
    <citation type="submission" date="2023-06" db="EMBL/GenBank/DDBJ databases">
        <title>Genomic Analysis of Acinetobacter Strains Recovered from South Australian Aquatic Samples provides Insights into the Circulation of Antibiotic Resistance determinants in the Environment.</title>
        <authorList>
            <person name="Tobin L."/>
            <person name="Jarocki V.M."/>
            <person name="Kenyon J."/>
            <person name="Drigo B."/>
            <person name="Donner E."/>
            <person name="Djordjevic S.P."/>
            <person name="Hamidian M."/>
        </authorList>
    </citation>
    <scope>NUCLEOTIDE SEQUENCE [LARGE SCALE GENOMIC DNA]</scope>
    <source>
        <strain evidence="2 3">SAAc652</strain>
    </source>
</reference>
<name>A0ABU3WHD5_9GAMM</name>
<feature type="domain" description="BRCT" evidence="1">
    <location>
        <begin position="197"/>
        <end position="281"/>
    </location>
</feature>
<dbReference type="RefSeq" id="WP_317084700.1">
    <property type="nucleotide sequence ID" value="NZ_JASVDY010000004.1"/>
</dbReference>
<evidence type="ECO:0000259" key="1">
    <source>
        <dbReference type="PROSITE" id="PS50172"/>
    </source>
</evidence>
<dbReference type="SUPFAM" id="SSF52113">
    <property type="entry name" value="BRCT domain"/>
    <property type="match status" value="1"/>
</dbReference>
<dbReference type="InterPro" id="IPR036420">
    <property type="entry name" value="BRCT_dom_sf"/>
</dbReference>
<dbReference type="InterPro" id="IPR001357">
    <property type="entry name" value="BRCT_dom"/>
</dbReference>
<dbReference type="Gene3D" id="3.40.50.10190">
    <property type="entry name" value="BRCT domain"/>
    <property type="match status" value="1"/>
</dbReference>
<evidence type="ECO:0000313" key="2">
    <source>
        <dbReference type="EMBL" id="MDV2469818.1"/>
    </source>
</evidence>